<evidence type="ECO:0000313" key="1">
    <source>
        <dbReference type="EMBL" id="KAJ1350024.1"/>
    </source>
</evidence>
<comment type="caution">
    <text evidence="1">The sequence shown here is derived from an EMBL/GenBank/DDBJ whole genome shotgun (WGS) entry which is preliminary data.</text>
</comment>
<organism evidence="1 2">
    <name type="scientific">Parelaphostrongylus tenuis</name>
    <name type="common">Meningeal worm</name>
    <dbReference type="NCBI Taxonomy" id="148309"/>
    <lineage>
        <taxon>Eukaryota</taxon>
        <taxon>Metazoa</taxon>
        <taxon>Ecdysozoa</taxon>
        <taxon>Nematoda</taxon>
        <taxon>Chromadorea</taxon>
        <taxon>Rhabditida</taxon>
        <taxon>Rhabditina</taxon>
        <taxon>Rhabditomorpha</taxon>
        <taxon>Strongyloidea</taxon>
        <taxon>Metastrongylidae</taxon>
        <taxon>Parelaphostrongylus</taxon>
    </lineage>
</organism>
<dbReference type="Proteomes" id="UP001196413">
    <property type="component" value="Unassembled WGS sequence"/>
</dbReference>
<evidence type="ECO:0000313" key="2">
    <source>
        <dbReference type="Proteomes" id="UP001196413"/>
    </source>
</evidence>
<reference evidence="1" key="1">
    <citation type="submission" date="2021-06" db="EMBL/GenBank/DDBJ databases">
        <title>Parelaphostrongylus tenuis whole genome reference sequence.</title>
        <authorList>
            <person name="Garwood T.J."/>
            <person name="Larsen P.A."/>
            <person name="Fountain-Jones N.M."/>
            <person name="Garbe J.R."/>
            <person name="Macchietto M.G."/>
            <person name="Kania S.A."/>
            <person name="Gerhold R.W."/>
            <person name="Richards J.E."/>
            <person name="Wolf T.M."/>
        </authorList>
    </citation>
    <scope>NUCLEOTIDE SEQUENCE</scope>
    <source>
        <strain evidence="1">MNPRO001-30</strain>
        <tissue evidence="1">Meninges</tissue>
    </source>
</reference>
<accession>A0AAD5MT61</accession>
<proteinExistence type="predicted"/>
<gene>
    <name evidence="1" type="ORF">KIN20_005724</name>
</gene>
<name>A0AAD5MT61_PARTN</name>
<dbReference type="EMBL" id="JAHQIW010000788">
    <property type="protein sequence ID" value="KAJ1350024.1"/>
    <property type="molecule type" value="Genomic_DNA"/>
</dbReference>
<dbReference type="AlphaFoldDB" id="A0AAD5MT61"/>
<protein>
    <submittedName>
        <fullName evidence="1">Uncharacterized protein</fullName>
    </submittedName>
</protein>
<sequence length="88" mass="10097">MRLYERNWEFRASLEQQVIPSGVRTRLAFYRAGDSGRSSIVVRPRCGSSPSSRSSWIIFSGAPLAMKELTWRALIYKMKLMLISQSPE</sequence>
<keyword evidence="2" id="KW-1185">Reference proteome</keyword>